<dbReference type="InterPro" id="IPR000477">
    <property type="entry name" value="RT_dom"/>
</dbReference>
<dbReference type="InterPro" id="IPR043502">
    <property type="entry name" value="DNA/RNA_pol_sf"/>
</dbReference>
<evidence type="ECO:0000313" key="2">
    <source>
        <dbReference type="EMBL" id="CAB0035044.1"/>
    </source>
</evidence>
<feature type="domain" description="Reverse transcriptase" evidence="1">
    <location>
        <begin position="1"/>
        <end position="150"/>
    </location>
</feature>
<keyword evidence="3" id="KW-1185">Reference proteome</keyword>
<dbReference type="Proteomes" id="UP000479190">
    <property type="component" value="Unassembled WGS sequence"/>
</dbReference>
<organism evidence="2 3">
    <name type="scientific">Trichogramma brassicae</name>
    <dbReference type="NCBI Taxonomy" id="86971"/>
    <lineage>
        <taxon>Eukaryota</taxon>
        <taxon>Metazoa</taxon>
        <taxon>Ecdysozoa</taxon>
        <taxon>Arthropoda</taxon>
        <taxon>Hexapoda</taxon>
        <taxon>Insecta</taxon>
        <taxon>Pterygota</taxon>
        <taxon>Neoptera</taxon>
        <taxon>Endopterygota</taxon>
        <taxon>Hymenoptera</taxon>
        <taxon>Apocrita</taxon>
        <taxon>Proctotrupomorpha</taxon>
        <taxon>Chalcidoidea</taxon>
        <taxon>Trichogrammatidae</taxon>
        <taxon>Trichogramma</taxon>
    </lineage>
</organism>
<dbReference type="Pfam" id="PF00078">
    <property type="entry name" value="RVT_1"/>
    <property type="match status" value="1"/>
</dbReference>
<sequence length="592" mass="66972">MRHIASVGAIHRDTLYSLETPAGTRAQAVTDSNGSESAWLPTTSGVPQGSVLGPLLFSIFINDLPDVLVDSKCMLFADDLQVYSSFFPTDLRWALSAFNRNVNAVSAWATANGLSLNKAKTQVMLMGSDAFLKRFDISTTRRVLLEGLPLPYATVVKSLGVYIQPNLDSGAHVKQVVKRVHRVLYSLRHHHKARPRTIRKELNSNLYSKMTLITSKPLEIETTVLADKCCAMLNRLRAHDFRCTMPKTNLQCRPFLLSLHMSKEVQKFSLRSGAGTVVRMGYLRHKYRMLFYSTLLKGLAGPFTFRPPWARYKVLIIALRCNNEQLKSRQSVPKTGPKVTIPRPRRKTGKAIFETQETQYQVSNKFIKKFYIVTSYTASYVSFSIRRQRIESYACAASKAAGSSLSYARAVAPDRDNRIVQARTERVSLSSGKPFSLKKTERIIIGPAEKYIEKYTSSSATKEALIKNVDQVKIGFGVSRLRYGPKNTVIVEGCSLNPDKLQQCQEFHDAGLEIQQELKQLEKLHGRFHQVVKDNNIPTIRELYVVNCIMFHYEHLSYSYKSSCSKTRTKCLPLPSHKKTFYVKNSLYTAIK</sequence>
<dbReference type="OrthoDB" id="6283029at2759"/>
<dbReference type="EMBL" id="CADCXV010000769">
    <property type="protein sequence ID" value="CAB0035044.1"/>
    <property type="molecule type" value="Genomic_DNA"/>
</dbReference>
<dbReference type="SUPFAM" id="SSF56672">
    <property type="entry name" value="DNA/RNA polymerases"/>
    <property type="match status" value="1"/>
</dbReference>
<dbReference type="PANTHER" id="PTHR33332">
    <property type="entry name" value="REVERSE TRANSCRIPTASE DOMAIN-CONTAINING PROTEIN"/>
    <property type="match status" value="1"/>
</dbReference>
<dbReference type="PROSITE" id="PS50878">
    <property type="entry name" value="RT_POL"/>
    <property type="match status" value="1"/>
</dbReference>
<evidence type="ECO:0000259" key="1">
    <source>
        <dbReference type="PROSITE" id="PS50878"/>
    </source>
</evidence>
<proteinExistence type="predicted"/>
<gene>
    <name evidence="2" type="ORF">TBRA_LOCUS6942</name>
</gene>
<evidence type="ECO:0000313" key="3">
    <source>
        <dbReference type="Proteomes" id="UP000479190"/>
    </source>
</evidence>
<reference evidence="2 3" key="1">
    <citation type="submission" date="2020-02" db="EMBL/GenBank/DDBJ databases">
        <authorList>
            <person name="Ferguson B K."/>
        </authorList>
    </citation>
    <scope>NUCLEOTIDE SEQUENCE [LARGE SCALE GENOMIC DNA]</scope>
</reference>
<dbReference type="AlphaFoldDB" id="A0A6H5IDV1"/>
<protein>
    <recommendedName>
        <fullName evidence="1">Reverse transcriptase domain-containing protein</fullName>
    </recommendedName>
</protein>
<name>A0A6H5IDV1_9HYME</name>
<accession>A0A6H5IDV1</accession>
<dbReference type="GO" id="GO:0071897">
    <property type="term" value="P:DNA biosynthetic process"/>
    <property type="evidence" value="ECO:0007669"/>
    <property type="project" value="UniProtKB-ARBA"/>
</dbReference>